<dbReference type="SUPFAM" id="SSF54695">
    <property type="entry name" value="POZ domain"/>
    <property type="match status" value="1"/>
</dbReference>
<dbReference type="CDD" id="cd18186">
    <property type="entry name" value="BTB_POZ_ZBTB_KLHL-like"/>
    <property type="match status" value="1"/>
</dbReference>
<accession>A0A914P7C9</accession>
<dbReference type="Gene3D" id="3.30.710.10">
    <property type="entry name" value="Potassium Channel Kv1.1, Chain A"/>
    <property type="match status" value="1"/>
</dbReference>
<feature type="domain" description="BTB" evidence="1">
    <location>
        <begin position="163"/>
        <end position="230"/>
    </location>
</feature>
<dbReference type="SUPFAM" id="SSF49599">
    <property type="entry name" value="TRAF domain-like"/>
    <property type="match status" value="1"/>
</dbReference>
<dbReference type="InterPro" id="IPR000210">
    <property type="entry name" value="BTB/POZ_dom"/>
</dbReference>
<name>A0A914P7C9_9BILA</name>
<dbReference type="PROSITE" id="PS50097">
    <property type="entry name" value="BTB"/>
    <property type="match status" value="1"/>
</dbReference>
<proteinExistence type="predicted"/>
<protein>
    <submittedName>
        <fullName evidence="3">BTB domain-containing protein</fullName>
    </submittedName>
</protein>
<dbReference type="WBParaSite" id="PDA_v2.g13319.t1">
    <property type="protein sequence ID" value="PDA_v2.g13319.t1"/>
    <property type="gene ID" value="PDA_v2.g13319"/>
</dbReference>
<evidence type="ECO:0000313" key="3">
    <source>
        <dbReference type="WBParaSite" id="PDA_v2.g13319.t1"/>
    </source>
</evidence>
<dbReference type="Proteomes" id="UP000887578">
    <property type="component" value="Unplaced"/>
</dbReference>
<dbReference type="InterPro" id="IPR011333">
    <property type="entry name" value="SKP1/BTB/POZ_sf"/>
</dbReference>
<dbReference type="PANTHER" id="PTHR24413">
    <property type="entry name" value="SPECKLE-TYPE POZ PROTEIN"/>
    <property type="match status" value="1"/>
</dbReference>
<evidence type="ECO:0000313" key="2">
    <source>
        <dbReference type="Proteomes" id="UP000887578"/>
    </source>
</evidence>
<organism evidence="2 3">
    <name type="scientific">Panagrolaimus davidi</name>
    <dbReference type="NCBI Taxonomy" id="227884"/>
    <lineage>
        <taxon>Eukaryota</taxon>
        <taxon>Metazoa</taxon>
        <taxon>Ecdysozoa</taxon>
        <taxon>Nematoda</taxon>
        <taxon>Chromadorea</taxon>
        <taxon>Rhabditida</taxon>
        <taxon>Tylenchina</taxon>
        <taxon>Panagrolaimomorpha</taxon>
        <taxon>Panagrolaimoidea</taxon>
        <taxon>Panagrolaimidae</taxon>
        <taxon>Panagrolaimus</taxon>
    </lineage>
</organism>
<dbReference type="CDD" id="cd14733">
    <property type="entry name" value="BACK"/>
    <property type="match status" value="1"/>
</dbReference>
<keyword evidence="2" id="KW-1185">Reference proteome</keyword>
<dbReference type="Pfam" id="PF00651">
    <property type="entry name" value="BTB"/>
    <property type="match status" value="1"/>
</dbReference>
<evidence type="ECO:0000259" key="1">
    <source>
        <dbReference type="PROSITE" id="PS50097"/>
    </source>
</evidence>
<reference evidence="3" key="1">
    <citation type="submission" date="2022-11" db="UniProtKB">
        <authorList>
            <consortium name="WormBaseParasite"/>
        </authorList>
    </citation>
    <scope>IDENTIFICATION</scope>
</reference>
<sequence length="326" mass="37417">MHQIPFALQWIILENRLILLKDSIDGFLNSNFVSNIPGFEYYLSISPNGDDDESRGKSVIFLQLKLGNVKKVDAEYTFLIESANYSFQSQHTFEESYARGPIIATTENFFDPEKKFILDGKLVLKVKGIFKFETHQESISATEQQKWNGVELGNGLWEDDENKDFTISVENKVIKVHKCVFRSQSNVFRAMFDSKMKESIENIVEIIDFSFNVVETGIKMIYNCNFETSLSVDDQMSLLQFFDKYNIPSLKDKIEPLLIAQISASNVCRLTNVSILSNSPNLKKKCIEFLMDSFVSKAQLSDVEILDKDILVQIIQNSFYHSVKIQ</sequence>
<dbReference type="AlphaFoldDB" id="A0A914P7C9"/>
<dbReference type="SMART" id="SM00225">
    <property type="entry name" value="BTB"/>
    <property type="match status" value="1"/>
</dbReference>